<dbReference type="GO" id="GO:0016926">
    <property type="term" value="P:protein desumoylation"/>
    <property type="evidence" value="ECO:0007669"/>
    <property type="project" value="TreeGrafter"/>
</dbReference>
<feature type="compositionally biased region" description="Low complexity" evidence="5">
    <location>
        <begin position="1"/>
        <end position="22"/>
    </location>
</feature>
<evidence type="ECO:0000313" key="8">
    <source>
        <dbReference type="Proteomes" id="UP000308014"/>
    </source>
</evidence>
<evidence type="ECO:0000256" key="2">
    <source>
        <dbReference type="ARBA" id="ARBA00022670"/>
    </source>
</evidence>
<feature type="compositionally biased region" description="Polar residues" evidence="5">
    <location>
        <begin position="325"/>
        <end position="340"/>
    </location>
</feature>
<dbReference type="GO" id="GO:0006508">
    <property type="term" value="P:proteolysis"/>
    <property type="evidence" value="ECO:0007669"/>
    <property type="project" value="UniProtKB-KW"/>
</dbReference>
<dbReference type="PANTHER" id="PTHR12606">
    <property type="entry name" value="SENTRIN/SUMO-SPECIFIC PROTEASE"/>
    <property type="match status" value="1"/>
</dbReference>
<proteinExistence type="inferred from homology"/>
<feature type="region of interest" description="Disordered" evidence="5">
    <location>
        <begin position="319"/>
        <end position="379"/>
    </location>
</feature>
<feature type="compositionally biased region" description="Low complexity" evidence="5">
    <location>
        <begin position="289"/>
        <end position="302"/>
    </location>
</feature>
<evidence type="ECO:0000256" key="1">
    <source>
        <dbReference type="ARBA" id="ARBA00005234"/>
    </source>
</evidence>
<keyword evidence="3" id="KW-0378">Hydrolase</keyword>
<comment type="similarity">
    <text evidence="1">Belongs to the peptidase C48 family.</text>
</comment>
<dbReference type="Proteomes" id="UP000308014">
    <property type="component" value="Unassembled WGS sequence"/>
</dbReference>
<dbReference type="GO" id="GO:0016929">
    <property type="term" value="F:deSUMOylase activity"/>
    <property type="evidence" value="ECO:0007669"/>
    <property type="project" value="TreeGrafter"/>
</dbReference>
<feature type="region of interest" description="Disordered" evidence="5">
    <location>
        <begin position="553"/>
        <end position="586"/>
    </location>
</feature>
<evidence type="ECO:0000313" key="7">
    <source>
        <dbReference type="EMBL" id="THW12101.1"/>
    </source>
</evidence>
<keyword evidence="2" id="KW-0645">Protease</keyword>
<feature type="domain" description="Ubiquitin-like protease family profile" evidence="6">
    <location>
        <begin position="754"/>
        <end position="938"/>
    </location>
</feature>
<dbReference type="SUPFAM" id="SSF54001">
    <property type="entry name" value="Cysteine proteinases"/>
    <property type="match status" value="1"/>
</dbReference>
<accession>A0A4S8VKI7</accession>
<dbReference type="GO" id="GO:0005634">
    <property type="term" value="C:nucleus"/>
    <property type="evidence" value="ECO:0007669"/>
    <property type="project" value="TreeGrafter"/>
</dbReference>
<evidence type="ECO:0000259" key="6">
    <source>
        <dbReference type="PROSITE" id="PS50600"/>
    </source>
</evidence>
<feature type="region of interest" description="Disordered" evidence="5">
    <location>
        <begin position="1"/>
        <end position="162"/>
    </location>
</feature>
<organism evidence="7 8">
    <name type="scientific">Aureobasidium pullulans</name>
    <name type="common">Black yeast</name>
    <name type="synonym">Pullularia pullulans</name>
    <dbReference type="NCBI Taxonomy" id="5580"/>
    <lineage>
        <taxon>Eukaryota</taxon>
        <taxon>Fungi</taxon>
        <taxon>Dikarya</taxon>
        <taxon>Ascomycota</taxon>
        <taxon>Pezizomycotina</taxon>
        <taxon>Dothideomycetes</taxon>
        <taxon>Dothideomycetidae</taxon>
        <taxon>Dothideales</taxon>
        <taxon>Saccotheciaceae</taxon>
        <taxon>Aureobasidium</taxon>
    </lineage>
</organism>
<name>A0A4S8VKI7_AURPU</name>
<dbReference type="PROSITE" id="PS50600">
    <property type="entry name" value="ULP_PROTEASE"/>
    <property type="match status" value="1"/>
</dbReference>
<sequence>MEHSSASPSRAVSPRGNSNNSNNERKRKLESFVTESGETWEFERPVKKPRSSGPGFNASTSLGSIPPLSPPSPTSSKRSRDPSDDSDAQSPSPKRHMTSVTDSGDHAAVLRRNSWLSSSRKRRGAAASRSRSPSQSRLPGLFDAASGASQSAGPVESEVEMEDELLDYESDEEVAVGQHAHNNLEQVALFRVPALTLPRASSFQEGQESEMPVVASIETDQDMEYQVGSSHHRAFETVVSGEYAVVAGNGAYEATSTTRPVVWSSLDPRLASISRSPSPVTRYKLARADSSGSESDGDSPSPRLLQSTFGGFTQATAMVQHHSEAQQQLAREPGNTSTSSEVREVHGMAPPSSPAKELSPAAARSATTTPAALQPTNIDEPSQQLLSELQRYADENEAPSDQLLSELAKYADDCRNVRDFKVKQEEVKSQERLESEADVCAPTTTSDADQRAFSPSNASPLQQINSAPTQTTFAHTEEEILHMMAVYADREPKEADLEILRLCLEGLGDPMEIDGEDNSDLPKTTQVNGRDRIRKERDTVIEKTKQIRQARLHFQKHQRSIDEAPDAAPAPDAGPAFETDSDGDSDEYTVHLVASSTDQLQAERERLQVAWECHSSPQPAFSTFPSEHWEQEARTCAVNEAEASNEAEQHYWSSRRIRARSYAQNKPGRISTPWVYLHLIDWNRSIAASEEEAAAFAERVSQIQLGEDEDLEAPLREKLALFLNKLPPDLDQKVSEILHISNPGRAIVKSPEGNDLTRKDFATLLHSANYRTGEPEGWLNDEIINGFFTALCNAMNDKAGHTKGKVPPFASYISGWYSSVTKNGVDAIKRWSRRKGIMGDKLLQCKRIFFPVNPGNHWSLLVICPDSHTIEYLDSLDVGQSEDNRKSTKYINLGRQWLRMELGDKYVDEEWTTVDRRSSIQNNGSDCGVFTCLNGFVSALEFSDPTKEFGPEHIPFARRAMVSMFNLGGFNKHFQL</sequence>
<dbReference type="PANTHER" id="PTHR12606:SF141">
    <property type="entry name" value="GH15225P-RELATED"/>
    <property type="match status" value="1"/>
</dbReference>
<reference evidence="7 8" key="1">
    <citation type="submission" date="2018-10" db="EMBL/GenBank/DDBJ databases">
        <title>Fifty Aureobasidium pullulans genomes reveal a recombining polyextremotolerant generalist.</title>
        <authorList>
            <person name="Gostincar C."/>
            <person name="Turk M."/>
            <person name="Zajc J."/>
            <person name="Gunde-Cimerman N."/>
        </authorList>
    </citation>
    <scope>NUCLEOTIDE SEQUENCE [LARGE SCALE GENOMIC DNA]</scope>
    <source>
        <strain evidence="7 8">EXF-11318</strain>
    </source>
</reference>
<dbReference type="InterPro" id="IPR038765">
    <property type="entry name" value="Papain-like_cys_pep_sf"/>
</dbReference>
<evidence type="ECO:0000256" key="3">
    <source>
        <dbReference type="ARBA" id="ARBA00022801"/>
    </source>
</evidence>
<comment type="caution">
    <text evidence="7">The sequence shown here is derived from an EMBL/GenBank/DDBJ whole genome shotgun (WGS) entry which is preliminary data.</text>
</comment>
<evidence type="ECO:0000256" key="4">
    <source>
        <dbReference type="ARBA" id="ARBA00022807"/>
    </source>
</evidence>
<feature type="compositionally biased region" description="Low complexity" evidence="5">
    <location>
        <begin position="359"/>
        <end position="372"/>
    </location>
</feature>
<dbReference type="AlphaFoldDB" id="A0A4S8VKI7"/>
<dbReference type="Gene3D" id="3.40.395.10">
    <property type="entry name" value="Adenoviral Proteinase, Chain A"/>
    <property type="match status" value="1"/>
</dbReference>
<feature type="region of interest" description="Disordered" evidence="5">
    <location>
        <begin position="273"/>
        <end position="307"/>
    </location>
</feature>
<feature type="region of interest" description="Disordered" evidence="5">
    <location>
        <begin position="428"/>
        <end position="470"/>
    </location>
</feature>
<keyword evidence="4" id="KW-0788">Thiol protease</keyword>
<dbReference type="Pfam" id="PF02902">
    <property type="entry name" value="Peptidase_C48"/>
    <property type="match status" value="1"/>
</dbReference>
<evidence type="ECO:0000256" key="5">
    <source>
        <dbReference type="SAM" id="MobiDB-lite"/>
    </source>
</evidence>
<gene>
    <name evidence="7" type="ORF">D6D24_06798</name>
</gene>
<feature type="compositionally biased region" description="Polar residues" evidence="5">
    <location>
        <begin position="442"/>
        <end position="470"/>
    </location>
</feature>
<protein>
    <submittedName>
        <fullName evidence="7">Cysteine proteinase</fullName>
    </submittedName>
</protein>
<dbReference type="EMBL" id="QZAJ01000298">
    <property type="protein sequence ID" value="THW12101.1"/>
    <property type="molecule type" value="Genomic_DNA"/>
</dbReference>
<dbReference type="InterPro" id="IPR003653">
    <property type="entry name" value="Peptidase_C48_C"/>
</dbReference>
<feature type="compositionally biased region" description="Low complexity" evidence="5">
    <location>
        <begin position="566"/>
        <end position="576"/>
    </location>
</feature>
<feature type="compositionally biased region" description="Low complexity" evidence="5">
    <location>
        <begin position="125"/>
        <end position="137"/>
    </location>
</feature>